<gene>
    <name evidence="1" type="ORF">EB796_006816</name>
</gene>
<organism evidence="1 2">
    <name type="scientific">Bugula neritina</name>
    <name type="common">Brown bryozoan</name>
    <name type="synonym">Sertularia neritina</name>
    <dbReference type="NCBI Taxonomy" id="10212"/>
    <lineage>
        <taxon>Eukaryota</taxon>
        <taxon>Metazoa</taxon>
        <taxon>Spiralia</taxon>
        <taxon>Lophotrochozoa</taxon>
        <taxon>Bryozoa</taxon>
        <taxon>Gymnolaemata</taxon>
        <taxon>Cheilostomatida</taxon>
        <taxon>Flustrina</taxon>
        <taxon>Buguloidea</taxon>
        <taxon>Bugulidae</taxon>
        <taxon>Bugula</taxon>
    </lineage>
</organism>
<keyword evidence="2" id="KW-1185">Reference proteome</keyword>
<dbReference type="AlphaFoldDB" id="A0A7J7KBC8"/>
<comment type="caution">
    <text evidence="1">The sequence shown here is derived from an EMBL/GenBank/DDBJ whole genome shotgun (WGS) entry which is preliminary data.</text>
</comment>
<protein>
    <submittedName>
        <fullName evidence="1">Uncharacterized protein</fullName>
    </submittedName>
</protein>
<evidence type="ECO:0000313" key="1">
    <source>
        <dbReference type="EMBL" id="KAF6034866.1"/>
    </source>
</evidence>
<proteinExistence type="predicted"/>
<accession>A0A7J7KBC8</accession>
<reference evidence="1" key="1">
    <citation type="submission" date="2020-06" db="EMBL/GenBank/DDBJ databases">
        <title>Draft genome of Bugula neritina, a colonial animal packing powerful symbionts and potential medicines.</title>
        <authorList>
            <person name="Rayko M."/>
        </authorList>
    </citation>
    <scope>NUCLEOTIDE SEQUENCE [LARGE SCALE GENOMIC DNA]</scope>
    <source>
        <strain evidence="1">Kwan_BN1</strain>
    </source>
</reference>
<sequence length="120" mass="13678">MQELREEELSWLDYSQDKLAVKHSLTESVFQVLLDDSVSAILGLTTVNIIYSQSCDRLELDLHQGQSLHPSTSLSIYFLLVEYYESTPCAILTLSNIPSYACFWSRLLLSCTFLLFSNCL</sequence>
<dbReference type="EMBL" id="VXIV02000978">
    <property type="protein sequence ID" value="KAF6034866.1"/>
    <property type="molecule type" value="Genomic_DNA"/>
</dbReference>
<name>A0A7J7KBC8_BUGNE</name>
<evidence type="ECO:0000313" key="2">
    <source>
        <dbReference type="Proteomes" id="UP000593567"/>
    </source>
</evidence>
<dbReference type="OrthoDB" id="306254at2759"/>
<dbReference type="Proteomes" id="UP000593567">
    <property type="component" value="Unassembled WGS sequence"/>
</dbReference>